<dbReference type="EMBL" id="CP012808">
    <property type="protein sequence ID" value="ALH96216.1"/>
    <property type="molecule type" value="Genomic_DNA"/>
</dbReference>
<evidence type="ECO:0000259" key="10">
    <source>
        <dbReference type="Pfam" id="PF19040"/>
    </source>
</evidence>
<dbReference type="RefSeq" id="WP_054582099.1">
    <property type="nucleotide sequence ID" value="NZ_CP012808.1"/>
</dbReference>
<keyword evidence="5 8" id="KW-1133">Transmembrane helix</keyword>
<feature type="transmembrane region" description="Helical" evidence="8">
    <location>
        <begin position="189"/>
        <end position="211"/>
    </location>
</feature>
<feature type="transmembrane region" description="Helical" evidence="8">
    <location>
        <begin position="306"/>
        <end position="323"/>
    </location>
</feature>
<dbReference type="GO" id="GO:0005886">
    <property type="term" value="C:plasma membrane"/>
    <property type="evidence" value="ECO:0007669"/>
    <property type="project" value="UniProtKB-SubCell"/>
</dbReference>
<evidence type="ECO:0000256" key="2">
    <source>
        <dbReference type="ARBA" id="ARBA00022475"/>
    </source>
</evidence>
<dbReference type="PANTHER" id="PTHR23028:SF53">
    <property type="entry name" value="ACYL_TRANSF_3 DOMAIN-CONTAINING PROTEIN"/>
    <property type="match status" value="1"/>
</dbReference>
<dbReference type="Pfam" id="PF01757">
    <property type="entry name" value="Acyl_transf_3"/>
    <property type="match status" value="1"/>
</dbReference>
<proteinExistence type="predicted"/>
<feature type="transmembrane region" description="Helical" evidence="8">
    <location>
        <begin position="30"/>
        <end position="51"/>
    </location>
</feature>
<feature type="transmembrane region" description="Helical" evidence="8">
    <location>
        <begin position="218"/>
        <end position="237"/>
    </location>
</feature>
<evidence type="ECO:0000256" key="5">
    <source>
        <dbReference type="ARBA" id="ARBA00022989"/>
    </source>
</evidence>
<dbReference type="InterPro" id="IPR050879">
    <property type="entry name" value="Acyltransferase_3"/>
</dbReference>
<dbReference type="InterPro" id="IPR036514">
    <property type="entry name" value="SGNH_hydro_sf"/>
</dbReference>
<dbReference type="STRING" id="1324350.AOY20_12095"/>
<dbReference type="KEGG" id="aei:AOY20_12095"/>
<keyword evidence="4 8" id="KW-0812">Transmembrane</keyword>
<feature type="transmembrane region" description="Helical" evidence="8">
    <location>
        <begin position="7"/>
        <end position="24"/>
    </location>
</feature>
<feature type="domain" description="Acyltransferase 3" evidence="9">
    <location>
        <begin position="5"/>
        <end position="312"/>
    </location>
</feature>
<feature type="transmembrane region" description="Helical" evidence="8">
    <location>
        <begin position="243"/>
        <end position="261"/>
    </location>
</feature>
<evidence type="ECO:0000313" key="11">
    <source>
        <dbReference type="EMBL" id="ALH96216.1"/>
    </source>
</evidence>
<dbReference type="OrthoDB" id="9767863at2"/>
<dbReference type="Pfam" id="PF19040">
    <property type="entry name" value="SGNH"/>
    <property type="match status" value="1"/>
</dbReference>
<keyword evidence="3 11" id="KW-0808">Transferase</keyword>
<feature type="transmembrane region" description="Helical" evidence="8">
    <location>
        <begin position="130"/>
        <end position="154"/>
    </location>
</feature>
<dbReference type="GO" id="GO:0009103">
    <property type="term" value="P:lipopolysaccharide biosynthetic process"/>
    <property type="evidence" value="ECO:0007669"/>
    <property type="project" value="TreeGrafter"/>
</dbReference>
<dbReference type="AlphaFoldDB" id="A0A0N9W3G0"/>
<accession>A0A0N9W3G0</accession>
<evidence type="ECO:0000256" key="3">
    <source>
        <dbReference type="ARBA" id="ARBA00022679"/>
    </source>
</evidence>
<name>A0A0N9W3G0_9GAMM</name>
<dbReference type="GO" id="GO:0016747">
    <property type="term" value="F:acyltransferase activity, transferring groups other than amino-acyl groups"/>
    <property type="evidence" value="ECO:0007669"/>
    <property type="project" value="InterPro"/>
</dbReference>
<evidence type="ECO:0000256" key="7">
    <source>
        <dbReference type="ARBA" id="ARBA00023315"/>
    </source>
</evidence>
<dbReference type="Gene3D" id="3.40.50.1110">
    <property type="entry name" value="SGNH hydrolase"/>
    <property type="match status" value="1"/>
</dbReference>
<evidence type="ECO:0000313" key="12">
    <source>
        <dbReference type="Proteomes" id="UP000064939"/>
    </source>
</evidence>
<dbReference type="InterPro" id="IPR043968">
    <property type="entry name" value="SGNH"/>
</dbReference>
<keyword evidence="6 8" id="KW-0472">Membrane</keyword>
<feature type="transmembrane region" description="Helical" evidence="8">
    <location>
        <begin position="72"/>
        <end position="91"/>
    </location>
</feature>
<feature type="domain" description="SGNH" evidence="10">
    <location>
        <begin position="389"/>
        <end position="635"/>
    </location>
</feature>
<keyword evidence="2" id="KW-1003">Cell membrane</keyword>
<feature type="transmembrane region" description="Helical" evidence="8">
    <location>
        <begin position="335"/>
        <end position="355"/>
    </location>
</feature>
<keyword evidence="12" id="KW-1185">Reference proteome</keyword>
<dbReference type="PANTHER" id="PTHR23028">
    <property type="entry name" value="ACETYLTRANSFERASE"/>
    <property type="match status" value="1"/>
</dbReference>
<evidence type="ECO:0000256" key="6">
    <source>
        <dbReference type="ARBA" id="ARBA00023136"/>
    </source>
</evidence>
<feature type="transmembrane region" description="Helical" evidence="8">
    <location>
        <begin position="282"/>
        <end position="300"/>
    </location>
</feature>
<sequence length="638" mass="72906">MQFRYDINGLRAIAVLAVVIFHFNPRWLEGGFAGVDVFFVISGFLMTSIIFSSVAKNSFNLFKFYNARANRIIPVLAAMSAVLLVFGWYFLIPPDYSSLGEQVTKSASFTSNLLFAKGGGYFDTSEHTKWLLHTWSLSVEWQFYIFFPIIIIILKKYLNFSNLKRIVIGLFLASFIYCIYATYKDTKTAYFLLTTRAWEMLLGGLAFLYPWSLKNKSVLMSTQCIGLILIIASYFLMSNYTLWPGYMALIPTLGAYLIIISNQQNNILINNPIFNSIGKWSYSIYVWHWPLVVLGFYFAFTNWWMYGIPLSIFLGFLSYHFIEKINFPRYASWKEIYKVIPFYIFLIILACGYSIKKMKGVESRLPEQAQIANKEMSNSNPYKCDVRNFNPCPIGNSSQIKAIIIGDSHSDSLTTSLASIFNLNQQGVLSLSNSACPFILNAKFYKKDSICPEINEKRLDLIESKKYQNTPIVLVGRYPSYLIGENDPERIPSSGAKPLLYFGNDINPSQQKQFNLFEQNLETTLCAVSQSNPTYIVQPIPELGFNAPKRIMQNIFNHKNLPTTISLNSYEQRTNQIRQIIEKTASKCGATVLDPINILCKSGECISEYNGRPIYKDGDHLSEYGNKLLIPMFEKILE</sequence>
<keyword evidence="7 11" id="KW-0012">Acyltransferase</keyword>
<dbReference type="SUPFAM" id="SSF52266">
    <property type="entry name" value="SGNH hydrolase"/>
    <property type="match status" value="1"/>
</dbReference>
<reference evidence="11 12" key="1">
    <citation type="journal article" date="2015" name="Int. J. Syst. Evol. Microbiol.">
        <title>Acinetobacter equi sp. nov. isolated from horse faeces.</title>
        <authorList>
            <person name="Poppel M.T."/>
            <person name="Skiebe E."/>
            <person name="Laue M."/>
            <person name="Bergmann H."/>
            <person name="Ebersberger I."/>
            <person name="Garn T."/>
            <person name="Fruth A."/>
            <person name="Baumgardt S."/>
            <person name="Busse H.J."/>
            <person name="Wilharm G."/>
        </authorList>
    </citation>
    <scope>NUCLEOTIDE SEQUENCE [LARGE SCALE GENOMIC DNA]</scope>
    <source>
        <strain evidence="11 12">114</strain>
    </source>
</reference>
<dbReference type="GO" id="GO:0016788">
    <property type="term" value="F:hydrolase activity, acting on ester bonds"/>
    <property type="evidence" value="ECO:0007669"/>
    <property type="project" value="UniProtKB-ARBA"/>
</dbReference>
<gene>
    <name evidence="11" type="ORF">AOY20_12095</name>
</gene>
<evidence type="ECO:0000256" key="4">
    <source>
        <dbReference type="ARBA" id="ARBA00022692"/>
    </source>
</evidence>
<comment type="subcellular location">
    <subcellularLocation>
        <location evidence="1">Cell membrane</location>
        <topology evidence="1">Multi-pass membrane protein</topology>
    </subcellularLocation>
</comment>
<dbReference type="InterPro" id="IPR002656">
    <property type="entry name" value="Acyl_transf_3_dom"/>
</dbReference>
<evidence type="ECO:0000256" key="8">
    <source>
        <dbReference type="SAM" id="Phobius"/>
    </source>
</evidence>
<protein>
    <submittedName>
        <fullName evidence="11">Acyltransferase</fullName>
    </submittedName>
</protein>
<evidence type="ECO:0000259" key="9">
    <source>
        <dbReference type="Pfam" id="PF01757"/>
    </source>
</evidence>
<feature type="transmembrane region" description="Helical" evidence="8">
    <location>
        <begin position="166"/>
        <end position="183"/>
    </location>
</feature>
<evidence type="ECO:0000256" key="1">
    <source>
        <dbReference type="ARBA" id="ARBA00004651"/>
    </source>
</evidence>
<organism evidence="11 12">
    <name type="scientific">Acinetobacter equi</name>
    <dbReference type="NCBI Taxonomy" id="1324350"/>
    <lineage>
        <taxon>Bacteria</taxon>
        <taxon>Pseudomonadati</taxon>
        <taxon>Pseudomonadota</taxon>
        <taxon>Gammaproteobacteria</taxon>
        <taxon>Moraxellales</taxon>
        <taxon>Moraxellaceae</taxon>
        <taxon>Acinetobacter</taxon>
    </lineage>
</organism>
<dbReference type="Proteomes" id="UP000064939">
    <property type="component" value="Chromosome"/>
</dbReference>